<dbReference type="EMBL" id="JAUJEB010000001">
    <property type="protein sequence ID" value="MDN5212234.1"/>
    <property type="molecule type" value="Genomic_DNA"/>
</dbReference>
<evidence type="ECO:0000313" key="3">
    <source>
        <dbReference type="Proteomes" id="UP001172083"/>
    </source>
</evidence>
<dbReference type="Pfam" id="PF03992">
    <property type="entry name" value="ABM"/>
    <property type="match status" value="1"/>
</dbReference>
<gene>
    <name evidence="2" type="ORF">QQ020_09235</name>
</gene>
<name>A0ABT8L3E0_9BACT</name>
<protein>
    <recommendedName>
        <fullName evidence="1">ABM domain-containing protein</fullName>
    </recommendedName>
</protein>
<dbReference type="RefSeq" id="WP_346757556.1">
    <property type="nucleotide sequence ID" value="NZ_JAUJEB010000001.1"/>
</dbReference>
<dbReference type="InterPro" id="IPR007138">
    <property type="entry name" value="ABM_dom"/>
</dbReference>
<dbReference type="Proteomes" id="UP001172083">
    <property type="component" value="Unassembled WGS sequence"/>
</dbReference>
<evidence type="ECO:0000259" key="1">
    <source>
        <dbReference type="Pfam" id="PF03992"/>
    </source>
</evidence>
<feature type="domain" description="ABM" evidence="1">
    <location>
        <begin position="43"/>
        <end position="104"/>
    </location>
</feature>
<sequence>MIKAIRILTVVSFLTAFYSINKISINKNTTLKIMNAATENQVFEIALYTIKDEAKDTFTELSRKTMDHLSTFQGFVSVENYHSISDPQLYLDLVLWESLDDALEAQKKFESDPEVSDYLKTIDTIKFFDHVKMISKNGVLKFNELAENDVLEFATIYINDNSLEQLLESREPLMNYIGKEYPAFKEVITTQSVKTPNLLIDIARWGNKESCGIVQQEIESHELFMNFAKSFDMEKEMIMEFFTKLK</sequence>
<dbReference type="SUPFAM" id="SSF54909">
    <property type="entry name" value="Dimeric alpha+beta barrel"/>
    <property type="match status" value="1"/>
</dbReference>
<comment type="caution">
    <text evidence="2">The sequence shown here is derived from an EMBL/GenBank/DDBJ whole genome shotgun (WGS) entry which is preliminary data.</text>
</comment>
<reference evidence="2" key="1">
    <citation type="submission" date="2023-06" db="EMBL/GenBank/DDBJ databases">
        <title>Genomic of Agaribacillus aureum.</title>
        <authorList>
            <person name="Wang G."/>
        </authorList>
    </citation>
    <scope>NUCLEOTIDE SEQUENCE</scope>
    <source>
        <strain evidence="2">BMA12</strain>
    </source>
</reference>
<evidence type="ECO:0000313" key="2">
    <source>
        <dbReference type="EMBL" id="MDN5212234.1"/>
    </source>
</evidence>
<accession>A0ABT8L3E0</accession>
<proteinExistence type="predicted"/>
<dbReference type="InterPro" id="IPR011008">
    <property type="entry name" value="Dimeric_a/b-barrel"/>
</dbReference>
<organism evidence="2 3">
    <name type="scientific">Agaribacillus aureus</name>
    <dbReference type="NCBI Taxonomy" id="3051825"/>
    <lineage>
        <taxon>Bacteria</taxon>
        <taxon>Pseudomonadati</taxon>
        <taxon>Bacteroidota</taxon>
        <taxon>Cytophagia</taxon>
        <taxon>Cytophagales</taxon>
        <taxon>Splendidivirgaceae</taxon>
        <taxon>Agaribacillus</taxon>
    </lineage>
</organism>
<keyword evidence="3" id="KW-1185">Reference proteome</keyword>
<dbReference type="Gene3D" id="3.30.70.100">
    <property type="match status" value="1"/>
</dbReference>